<accession>A0AAU8RAN0</accession>
<evidence type="ECO:0000313" key="3">
    <source>
        <dbReference type="EMBL" id="AIZ40746.1"/>
    </source>
</evidence>
<dbReference type="Pfam" id="PF18942">
    <property type="entry name" value="DUF5689"/>
    <property type="match status" value="1"/>
</dbReference>
<dbReference type="Proteomes" id="UP000030786">
    <property type="component" value="Chromosome"/>
</dbReference>
<dbReference type="KEGG" id="cbat:M666_03680"/>
<feature type="signal peptide" evidence="1">
    <location>
        <begin position="1"/>
        <end position="27"/>
    </location>
</feature>
<reference evidence="3 4" key="1">
    <citation type="journal article" date="2014" name="Environ. Microbiol.">
        <title>Contrasting genomic patterns and infection strategies of two co-existing Bacteroidetes podovirus genera.</title>
        <authorList>
            <person name="Holmfeldt K."/>
            <person name="Howard-Varona C."/>
            <person name="Solonenko N."/>
            <person name="Sullivan M.B."/>
        </authorList>
    </citation>
    <scope>NUCLEOTIDE SEQUENCE [LARGE SCALE GENOMIC DNA]</scope>
    <source>
        <strain evidence="3 4">18</strain>
    </source>
</reference>
<dbReference type="EMBL" id="CP009976">
    <property type="protein sequence ID" value="AIZ40746.1"/>
    <property type="molecule type" value="Genomic_DNA"/>
</dbReference>
<dbReference type="PROSITE" id="PS51841">
    <property type="entry name" value="LTD"/>
    <property type="match status" value="1"/>
</dbReference>
<proteinExistence type="predicted"/>
<dbReference type="AlphaFoldDB" id="A0AAU8RAN0"/>
<gene>
    <name evidence="3" type="ORF">M666_03680</name>
</gene>
<dbReference type="Gene3D" id="2.60.40.1260">
    <property type="entry name" value="Lamin Tail domain"/>
    <property type="match status" value="1"/>
</dbReference>
<feature type="chain" id="PRO_5043515688" evidence="1">
    <location>
        <begin position="28"/>
        <end position="456"/>
    </location>
</feature>
<feature type="domain" description="LTD" evidence="2">
    <location>
        <begin position="278"/>
        <end position="398"/>
    </location>
</feature>
<dbReference type="Pfam" id="PF00932">
    <property type="entry name" value="LTD"/>
    <property type="match status" value="1"/>
</dbReference>
<evidence type="ECO:0000313" key="4">
    <source>
        <dbReference type="Proteomes" id="UP000030786"/>
    </source>
</evidence>
<dbReference type="InterPro" id="IPR043744">
    <property type="entry name" value="DUF5689"/>
</dbReference>
<evidence type="ECO:0000259" key="2">
    <source>
        <dbReference type="PROSITE" id="PS51841"/>
    </source>
</evidence>
<dbReference type="SUPFAM" id="SSF74853">
    <property type="entry name" value="Lamin A/C globular tail domain"/>
    <property type="match status" value="1"/>
</dbReference>
<keyword evidence="1" id="KW-0732">Signal</keyword>
<dbReference type="InterPro" id="IPR036415">
    <property type="entry name" value="Lamin_tail_dom_sf"/>
</dbReference>
<protein>
    <submittedName>
        <fullName evidence="3">Nuclease</fullName>
    </submittedName>
</protein>
<sequence>MVYRSFLFRVLMVISVLLMLPCSCVKNSDFDQLKVSCEKELVANTTFTQIFNLYDEETIQIQEDLIIEGYVISSDEAGNFFGVLHFQDDYQHPTEGLQIELDIRDSHLFYPIGSKILIKLKGLYLGKSKGVYKIGGVFSSFGNVSVGRLPAPIVNQHIFISCEQAKELAPTSISLQDSLLRFKNTLVQIEQIEFSSAELMETYAVKEQETDRTLIDCLDKEIVLRNSGYSDFQNINLPKGSGSITGVLLQENDDYFLVVRDTNDLKFDKERCEDFVDEFTSNSIFISEIADPENNADARFIELYNSGASLNLKNWRLLRYTNANTTVGATINLSGIVLEANTTLVISPNEKEFNTVYGFTPDMEVATGSAADSNGDDIIILVDPFDTVIDIFGVIGTDGSGTNHEFEDGRALRKPEINKGNTAYSFDEWLIYNDTGASGTINMPQQAPVNFTPGIR</sequence>
<organism evidence="3 4">
    <name type="scientific">Cellulophaga baltica 18</name>
    <dbReference type="NCBI Taxonomy" id="1348584"/>
    <lineage>
        <taxon>Bacteria</taxon>
        <taxon>Pseudomonadati</taxon>
        <taxon>Bacteroidota</taxon>
        <taxon>Flavobacteriia</taxon>
        <taxon>Flavobacteriales</taxon>
        <taxon>Flavobacteriaceae</taxon>
        <taxon>Cellulophaga</taxon>
    </lineage>
</organism>
<evidence type="ECO:0000256" key="1">
    <source>
        <dbReference type="SAM" id="SignalP"/>
    </source>
</evidence>
<dbReference type="InterPro" id="IPR001322">
    <property type="entry name" value="Lamin_tail_dom"/>
</dbReference>
<name>A0AAU8RAN0_9FLAO</name>